<name>A0ABY6KWW7_9ARAC</name>
<evidence type="ECO:0000313" key="3">
    <source>
        <dbReference type="EMBL" id="UYV73353.1"/>
    </source>
</evidence>
<gene>
    <name evidence="3" type="ORF">LAZ67_10002825</name>
</gene>
<dbReference type="Pfam" id="PF00313">
    <property type="entry name" value="CSD"/>
    <property type="match status" value="1"/>
</dbReference>
<feature type="compositionally biased region" description="Basic and acidic residues" evidence="1">
    <location>
        <begin position="9"/>
        <end position="22"/>
    </location>
</feature>
<dbReference type="SUPFAM" id="SSF50249">
    <property type="entry name" value="Nucleic acid-binding proteins"/>
    <property type="match status" value="1"/>
</dbReference>
<dbReference type="Proteomes" id="UP001235939">
    <property type="component" value="Chromosome 10"/>
</dbReference>
<evidence type="ECO:0000256" key="1">
    <source>
        <dbReference type="SAM" id="MobiDB-lite"/>
    </source>
</evidence>
<dbReference type="EMBL" id="CP092872">
    <property type="protein sequence ID" value="UYV73353.1"/>
    <property type="molecule type" value="Genomic_DNA"/>
</dbReference>
<feature type="domain" description="CSD" evidence="2">
    <location>
        <begin position="24"/>
        <end position="54"/>
    </location>
</feature>
<protein>
    <submittedName>
        <fullName evidence="3">LIN28B</fullName>
    </submittedName>
</protein>
<evidence type="ECO:0000313" key="4">
    <source>
        <dbReference type="Proteomes" id="UP001235939"/>
    </source>
</evidence>
<dbReference type="Gene3D" id="2.40.50.140">
    <property type="entry name" value="Nucleic acid-binding proteins"/>
    <property type="match status" value="1"/>
</dbReference>
<dbReference type="InterPro" id="IPR012340">
    <property type="entry name" value="NA-bd_OB-fold"/>
</dbReference>
<evidence type="ECO:0000259" key="2">
    <source>
        <dbReference type="Pfam" id="PF00313"/>
    </source>
</evidence>
<keyword evidence="4" id="KW-1185">Reference proteome</keyword>
<reference evidence="3 4" key="1">
    <citation type="submission" date="2022-01" db="EMBL/GenBank/DDBJ databases">
        <title>A chromosomal length assembly of Cordylochernes scorpioides.</title>
        <authorList>
            <person name="Zeh D."/>
            <person name="Zeh J."/>
        </authorList>
    </citation>
    <scope>NUCLEOTIDE SEQUENCE [LARGE SCALE GENOMIC DNA]</scope>
    <source>
        <strain evidence="3">IN4F17</strain>
        <tissue evidence="3">Whole Body</tissue>
    </source>
</reference>
<proteinExistence type="predicted"/>
<accession>A0ABY6KWW7</accession>
<feature type="region of interest" description="Disordered" evidence="1">
    <location>
        <begin position="1"/>
        <end position="24"/>
    </location>
</feature>
<dbReference type="InterPro" id="IPR002059">
    <property type="entry name" value="CSP_DNA-bd"/>
</dbReference>
<sequence length="86" mass="9856">MLNISSTRQDMRRTSDHEEQTQHRGRCKWFDVAKGWGFLEAVDGSGHEDVFVHQGPKYLFNNFSDKPTVRTGVNTHTKSPSLYVTS</sequence>
<organism evidence="3 4">
    <name type="scientific">Cordylochernes scorpioides</name>
    <dbReference type="NCBI Taxonomy" id="51811"/>
    <lineage>
        <taxon>Eukaryota</taxon>
        <taxon>Metazoa</taxon>
        <taxon>Ecdysozoa</taxon>
        <taxon>Arthropoda</taxon>
        <taxon>Chelicerata</taxon>
        <taxon>Arachnida</taxon>
        <taxon>Pseudoscorpiones</taxon>
        <taxon>Cheliferoidea</taxon>
        <taxon>Chernetidae</taxon>
        <taxon>Cordylochernes</taxon>
    </lineage>
</organism>